<dbReference type="KEGG" id="sste:SAMEA4384403_0202"/>
<evidence type="ECO:0000313" key="4">
    <source>
        <dbReference type="EMBL" id="SNV55952.1"/>
    </source>
</evidence>
<keyword evidence="5" id="KW-1185">Reference proteome</keyword>
<dbReference type="Gene3D" id="3.40.1080.10">
    <property type="entry name" value="Glutaconate Coenzyme A-transferase"/>
    <property type="match status" value="2"/>
</dbReference>
<comment type="similarity">
    <text evidence="1 3">Belongs to the 3-oxoacid CoA-transferase family.</text>
</comment>
<name>A0A239YB71_9STAP</name>
<dbReference type="RefSeq" id="WP_095085502.1">
    <property type="nucleotide sequence ID" value="NZ_BMDM01000009.1"/>
</dbReference>
<sequence>MEIISFKDIKDIIKRGDVIGLAALSASNLPVNVLKHIVEAHDEYGNLDNLTLMVANDISDYRGDGYDLDSFISRKMIKQLVLSIIIGSPKTIEAMKDGDVEAYFVPQGILTTHYREESNKFPNKITKIGLHTNVDPRYNGGKVNKNTKTDIVSLLEIDGEEYLQYKFPKVDVALLRGTYADTKGNIYMNHEAHLGEGYGVALAAHANGGKVIVQVKQIVQEGSFKPTDVFIPSELVDYVVVNDNPKLHRQSMQSYYDPAISGEYRVNGMQEEFNALSTKKVILRRSAQFLNKGHVVSIGFGISNDLSNLLVEEKADNLVQLNIDIGNFGGMIGSGKNYGMNYNVDAKLRHEMTWDFIYNGGLDVAYLSFAEIDQYGNVNVSKYGDRMNGCGGFIDISQTVKKIVFSGTMVVGSKTICADEHLIIEQEGHTKKFVEDVHNLDFNAKYSRELGQEVYYVTERAVFKLVDEGVKLIEIAPGLDLEKDILAHIAFKPIIADNLKVMSNKIYQQDWGELKQIIQDNGSNY</sequence>
<organism evidence="4 5">
    <name type="scientific">Mammaliicoccus stepanovicii</name>
    <dbReference type="NCBI Taxonomy" id="643214"/>
    <lineage>
        <taxon>Bacteria</taxon>
        <taxon>Bacillati</taxon>
        <taxon>Bacillota</taxon>
        <taxon>Bacilli</taxon>
        <taxon>Bacillales</taxon>
        <taxon>Staphylococcaceae</taxon>
        <taxon>Mammaliicoccus</taxon>
    </lineage>
</organism>
<dbReference type="InterPro" id="IPR014388">
    <property type="entry name" value="3-oxoacid_CoA-transferase"/>
</dbReference>
<dbReference type="InterPro" id="IPR037171">
    <property type="entry name" value="NagB/RpiA_transferase-like"/>
</dbReference>
<evidence type="ECO:0000256" key="3">
    <source>
        <dbReference type="PIRNR" id="PIRNR000858"/>
    </source>
</evidence>
<dbReference type="PIRSF" id="PIRSF000858">
    <property type="entry name" value="SCOT-t"/>
    <property type="match status" value="1"/>
</dbReference>
<dbReference type="SUPFAM" id="SSF100950">
    <property type="entry name" value="NagB/RpiA/CoA transferase-like"/>
    <property type="match status" value="2"/>
</dbReference>
<evidence type="ECO:0000256" key="1">
    <source>
        <dbReference type="ARBA" id="ARBA00007154"/>
    </source>
</evidence>
<dbReference type="AlphaFoldDB" id="A0A239YB71"/>
<evidence type="ECO:0000313" key="5">
    <source>
        <dbReference type="Proteomes" id="UP000242084"/>
    </source>
</evidence>
<dbReference type="GO" id="GO:0047371">
    <property type="term" value="F:butyrate-acetoacetate CoA-transferase activity"/>
    <property type="evidence" value="ECO:0007669"/>
    <property type="project" value="UniProtKB-EC"/>
</dbReference>
<dbReference type="Proteomes" id="UP000242084">
    <property type="component" value="Chromosome 1"/>
</dbReference>
<dbReference type="PANTHER" id="PTHR43293">
    <property type="entry name" value="ACETATE COA-TRANSFERASE YDIF"/>
    <property type="match status" value="1"/>
</dbReference>
<dbReference type="Pfam" id="PF01144">
    <property type="entry name" value="CoA_trans"/>
    <property type="match status" value="1"/>
</dbReference>
<keyword evidence="2 3" id="KW-0808">Transferase</keyword>
<dbReference type="EMBL" id="LT906462">
    <property type="protein sequence ID" value="SNV55952.1"/>
    <property type="molecule type" value="Genomic_DNA"/>
</dbReference>
<reference evidence="4 5" key="1">
    <citation type="submission" date="2017-06" db="EMBL/GenBank/DDBJ databases">
        <authorList>
            <consortium name="Pathogen Informatics"/>
        </authorList>
    </citation>
    <scope>NUCLEOTIDE SEQUENCE [LARGE SCALE GENOMIC DNA]</scope>
    <source>
        <strain evidence="4 5">NCTC13839</strain>
    </source>
</reference>
<dbReference type="OrthoDB" id="9805230at2"/>
<dbReference type="SMART" id="SM00882">
    <property type="entry name" value="CoA_trans"/>
    <property type="match status" value="1"/>
</dbReference>
<dbReference type="InterPro" id="IPR004165">
    <property type="entry name" value="CoA_trans_fam_I"/>
</dbReference>
<dbReference type="EC" id="2.8.3.9" evidence="4"/>
<evidence type="ECO:0000256" key="2">
    <source>
        <dbReference type="ARBA" id="ARBA00022679"/>
    </source>
</evidence>
<dbReference type="GO" id="GO:0046952">
    <property type="term" value="P:ketone body catabolic process"/>
    <property type="evidence" value="ECO:0007669"/>
    <property type="project" value="InterPro"/>
</dbReference>
<proteinExistence type="inferred from homology"/>
<dbReference type="PANTHER" id="PTHR43293:SF1">
    <property type="entry name" value="ACETATE COA-TRANSFERASE YDIF"/>
    <property type="match status" value="1"/>
</dbReference>
<accession>A0A239YB71</accession>
<protein>
    <submittedName>
        <fullName evidence="4">Acetyl-CoA transferase</fullName>
        <ecNumber evidence="4">2.8.3.9</ecNumber>
    </submittedName>
</protein>
<gene>
    <name evidence="4" type="primary">ctfA</name>
    <name evidence="4" type="ORF">SAMEA4384403_00202</name>
</gene>